<comment type="caution">
    <text evidence="3">The sequence shown here is derived from an EMBL/GenBank/DDBJ whole genome shotgun (WGS) entry which is preliminary data.</text>
</comment>
<dbReference type="EMBL" id="JABFAC010237464">
    <property type="protein sequence ID" value="MBA0634272.1"/>
    <property type="molecule type" value="Genomic_DNA"/>
</dbReference>
<evidence type="ECO:0000256" key="1">
    <source>
        <dbReference type="ARBA" id="ARBA00022821"/>
    </source>
</evidence>
<protein>
    <recommendedName>
        <fullName evidence="2">Disease resistance protein At4g27190-like leucine-rich repeats domain-containing protein</fullName>
    </recommendedName>
</protein>
<evidence type="ECO:0000313" key="4">
    <source>
        <dbReference type="Proteomes" id="UP000593561"/>
    </source>
</evidence>
<evidence type="ECO:0000259" key="2">
    <source>
        <dbReference type="Pfam" id="PF23247"/>
    </source>
</evidence>
<dbReference type="PANTHER" id="PTHR33463">
    <property type="entry name" value="NB-ARC DOMAIN-CONTAINING PROTEIN-RELATED"/>
    <property type="match status" value="1"/>
</dbReference>
<accession>A0A7J8T8W3</accession>
<dbReference type="PANTHER" id="PTHR33463:SF209">
    <property type="entry name" value="DISEASE RESISTANCE PROTEIN RPS2-LIKE"/>
    <property type="match status" value="1"/>
</dbReference>
<reference evidence="3 4" key="1">
    <citation type="journal article" date="2019" name="Genome Biol. Evol.">
        <title>Insights into the evolution of the New World diploid cottons (Gossypium, subgenus Houzingenia) based on genome sequencing.</title>
        <authorList>
            <person name="Grover C.E."/>
            <person name="Arick M.A. 2nd"/>
            <person name="Thrash A."/>
            <person name="Conover J.L."/>
            <person name="Sanders W.S."/>
            <person name="Peterson D.G."/>
            <person name="Frelichowski J.E."/>
            <person name="Scheffler J.A."/>
            <person name="Scheffler B.E."/>
            <person name="Wendel J.F."/>
        </authorList>
    </citation>
    <scope>NUCLEOTIDE SEQUENCE [LARGE SCALE GENOMIC DNA]</scope>
    <source>
        <strain evidence="3">27</strain>
        <tissue evidence="3">Leaf</tissue>
    </source>
</reference>
<sequence length="228" mass="26341">MLELITSSKARSLVCLVTMRIRECEMMREIIASDENDTSYEIVFRALKHLELHCLQSLTSFCSGNYTLRFPSLEEHFKGRWDGDIKATVEQLYKEKVGYRGLQHLKFSKFPELIDIWSRNPQEMLDFTILKFLEVCDSNNLRYIFNLSMAFSLGQLRQMEIKRCVESCPDMTSFYMGSKGLECPSLVEIKVTGCSNMTTFVSTFSRDEDKEATIGDEVDNVATFFSDK</sequence>
<organism evidence="3 4">
    <name type="scientific">Gossypium davidsonii</name>
    <name type="common">Davidson's cotton</name>
    <name type="synonym">Gossypium klotzschianum subsp. davidsonii</name>
    <dbReference type="NCBI Taxonomy" id="34287"/>
    <lineage>
        <taxon>Eukaryota</taxon>
        <taxon>Viridiplantae</taxon>
        <taxon>Streptophyta</taxon>
        <taxon>Embryophyta</taxon>
        <taxon>Tracheophyta</taxon>
        <taxon>Spermatophyta</taxon>
        <taxon>Magnoliopsida</taxon>
        <taxon>eudicotyledons</taxon>
        <taxon>Gunneridae</taxon>
        <taxon>Pentapetalae</taxon>
        <taxon>rosids</taxon>
        <taxon>malvids</taxon>
        <taxon>Malvales</taxon>
        <taxon>Malvaceae</taxon>
        <taxon>Malvoideae</taxon>
        <taxon>Gossypium</taxon>
    </lineage>
</organism>
<proteinExistence type="predicted"/>
<keyword evidence="1" id="KW-0611">Plant defense</keyword>
<name>A0A7J8T8W3_GOSDV</name>
<dbReference type="InterPro" id="IPR057135">
    <property type="entry name" value="At4g27190-like_LRR"/>
</dbReference>
<dbReference type="SUPFAM" id="SSF52047">
    <property type="entry name" value="RNI-like"/>
    <property type="match status" value="1"/>
</dbReference>
<dbReference type="AlphaFoldDB" id="A0A7J8T8W3"/>
<keyword evidence="4" id="KW-1185">Reference proteome</keyword>
<evidence type="ECO:0000313" key="3">
    <source>
        <dbReference type="EMBL" id="MBA0634272.1"/>
    </source>
</evidence>
<dbReference type="InterPro" id="IPR050905">
    <property type="entry name" value="Plant_NBS-LRR"/>
</dbReference>
<gene>
    <name evidence="3" type="ORF">Godav_025550</name>
</gene>
<dbReference type="Pfam" id="PF23247">
    <property type="entry name" value="LRR_RPS2"/>
    <property type="match status" value="1"/>
</dbReference>
<dbReference type="Proteomes" id="UP000593561">
    <property type="component" value="Unassembled WGS sequence"/>
</dbReference>
<feature type="domain" description="Disease resistance protein At4g27190-like leucine-rich repeats" evidence="2">
    <location>
        <begin position="97"/>
        <end position="164"/>
    </location>
</feature>
<feature type="non-terminal residue" evidence="3">
    <location>
        <position position="228"/>
    </location>
</feature>